<evidence type="ECO:0000256" key="10">
    <source>
        <dbReference type="SAM" id="Coils"/>
    </source>
</evidence>
<evidence type="ECO:0000256" key="11">
    <source>
        <dbReference type="SAM" id="MobiDB-lite"/>
    </source>
</evidence>
<name>A0A0H5RC47_9EUKA</name>
<dbReference type="Pfam" id="PF21103">
    <property type="entry name" value="PH1_SSRP1-like"/>
    <property type="match status" value="1"/>
</dbReference>
<keyword evidence="6 9" id="KW-0804">Transcription</keyword>
<dbReference type="GO" id="GO:0003677">
    <property type="term" value="F:DNA binding"/>
    <property type="evidence" value="ECO:0007669"/>
    <property type="project" value="InterPro"/>
</dbReference>
<evidence type="ECO:0000256" key="2">
    <source>
        <dbReference type="ARBA" id="ARBA00022454"/>
    </source>
</evidence>
<keyword evidence="3 9" id="KW-0235">DNA replication</keyword>
<dbReference type="InterPro" id="IPR000969">
    <property type="entry name" value="SSRP1/POB3"/>
</dbReference>
<evidence type="ECO:0000256" key="5">
    <source>
        <dbReference type="ARBA" id="ARBA00023015"/>
    </source>
</evidence>
<dbReference type="GO" id="GO:0006260">
    <property type="term" value="P:DNA replication"/>
    <property type="evidence" value="ECO:0007669"/>
    <property type="project" value="UniProtKB-KW"/>
</dbReference>
<dbReference type="SUPFAM" id="SSF50729">
    <property type="entry name" value="PH domain-like"/>
    <property type="match status" value="1"/>
</dbReference>
<dbReference type="GO" id="GO:0031491">
    <property type="term" value="F:nucleosome binding"/>
    <property type="evidence" value="ECO:0007669"/>
    <property type="project" value="TreeGrafter"/>
</dbReference>
<keyword evidence="7 9" id="KW-0234">DNA repair</keyword>
<keyword evidence="2 9" id="KW-0158">Chromosome</keyword>
<dbReference type="PANTHER" id="PTHR45849:SF1">
    <property type="entry name" value="FACT COMPLEX SUBUNIT SSRP1"/>
    <property type="match status" value="1"/>
</dbReference>
<keyword evidence="10" id="KW-0175">Coiled coil</keyword>
<dbReference type="InterPro" id="IPR013719">
    <property type="entry name" value="RTT106/SPT16-like_middle_dom"/>
</dbReference>
<evidence type="ECO:0000256" key="7">
    <source>
        <dbReference type="ARBA" id="ARBA00023204"/>
    </source>
</evidence>
<evidence type="ECO:0000256" key="8">
    <source>
        <dbReference type="ARBA" id="ARBA00023242"/>
    </source>
</evidence>
<comment type="subcellular location">
    <subcellularLocation>
        <location evidence="9">Nucleus</location>
    </subcellularLocation>
    <subcellularLocation>
        <location evidence="9">Chromosome</location>
    </subcellularLocation>
</comment>
<dbReference type="GO" id="GO:0035101">
    <property type="term" value="C:FACT complex"/>
    <property type="evidence" value="ECO:0007669"/>
    <property type="project" value="TreeGrafter"/>
</dbReference>
<sequence length="471" mass="51955">MAEPTSDTWEIAPDAEGSPSHKRIKREPGPKNESETIASVFVQLEKLVYENFSHQEWSKGVLAKLHSSDDSDRSVATLMKLIKSALSGSATSLTKKDKQCAKLLEKIQSLEAKLSKKNVHVDAMEKMETAKRAQEMAIGSAEKETLLVKIEGISMIKPWGKFDVSLYPSAMVLQGKKNEIYHVLISDIENVIAVSVPTSKDEAIVLPLLHSLTIGKTVHDVIAFKFKPKDTLPDSVVNSITSPFKGKSVEEFRAICRSGSSASESTAQLLAFVSNHDTVERSDESLFKSASPARTCIICHCKASHGVLFPLKSGLLFGLKPLIWLRRSQIDKTDFIRSSRYFELIVFMQGTGQTHSFEMIEIDEQPSIGRYLSVQKFGEGGRKQESVPNGKNEIHSEEDDENSSVDSDYTVNSGISSVPEDYDSELEESEDDDDTDDPDDDETEADEDAAEGDPDDNGLHSFAVVVDSDTE</sequence>
<dbReference type="Gene3D" id="2.30.29.30">
    <property type="entry name" value="Pleckstrin-homology domain (PH domain)/Phosphotyrosine-binding domain (PTB)"/>
    <property type="match status" value="1"/>
</dbReference>
<dbReference type="SMART" id="SM01287">
    <property type="entry name" value="Rtt106"/>
    <property type="match status" value="1"/>
</dbReference>
<dbReference type="InterPro" id="IPR050454">
    <property type="entry name" value="RTT106/SSRP1_HistChap/FACT"/>
</dbReference>
<evidence type="ECO:0000256" key="6">
    <source>
        <dbReference type="ARBA" id="ARBA00023163"/>
    </source>
</evidence>
<accession>A0A0H5RC47</accession>
<dbReference type="GO" id="GO:0042393">
    <property type="term" value="F:histone binding"/>
    <property type="evidence" value="ECO:0007669"/>
    <property type="project" value="TreeGrafter"/>
</dbReference>
<dbReference type="InterPro" id="IPR011993">
    <property type="entry name" value="PH-like_dom_sf"/>
</dbReference>
<protein>
    <recommendedName>
        <fullName evidence="9">FACT complex subunit SSRP1</fullName>
    </recommendedName>
</protein>
<keyword evidence="4 9" id="KW-0227">DNA damage</keyword>
<feature type="region of interest" description="Disordered" evidence="11">
    <location>
        <begin position="379"/>
        <end position="471"/>
    </location>
</feature>
<evidence type="ECO:0000313" key="13">
    <source>
        <dbReference type="EMBL" id="CRZ11182.1"/>
    </source>
</evidence>
<comment type="function">
    <text evidence="9">Component of the FACT complex, a general chromatin factor that acts to reorganize nucleosomes. The FACT complex is involved in multiple processes that require DNA as a template such as mRNA elongation, DNA replication and DNA repair. During transcription elongation the FACT complex acts as a histone chaperone that both destabilizes and restores nucleosomal structure. It facilitates the passage of RNA polymerase II and transcription by promoting the dissociation of one histone H2A-H2B dimer from the nucleosome, then subsequently promotes the reestablishment of the nucleosome following the passage of RNA polymerase II.</text>
</comment>
<evidence type="ECO:0000256" key="3">
    <source>
        <dbReference type="ARBA" id="ARBA00022705"/>
    </source>
</evidence>
<organism evidence="13">
    <name type="scientific">Spongospora subterranea</name>
    <dbReference type="NCBI Taxonomy" id="70186"/>
    <lineage>
        <taxon>Eukaryota</taxon>
        <taxon>Sar</taxon>
        <taxon>Rhizaria</taxon>
        <taxon>Endomyxa</taxon>
        <taxon>Phytomyxea</taxon>
        <taxon>Plasmodiophorida</taxon>
        <taxon>Plasmodiophoridae</taxon>
        <taxon>Spongospora</taxon>
    </lineage>
</organism>
<dbReference type="EMBL" id="HACM01010740">
    <property type="protein sequence ID" value="CRZ11182.1"/>
    <property type="molecule type" value="Transcribed_RNA"/>
</dbReference>
<keyword evidence="5 9" id="KW-0805">Transcription regulation</keyword>
<dbReference type="PANTHER" id="PTHR45849">
    <property type="entry name" value="FACT COMPLEX SUBUNIT SSRP1"/>
    <property type="match status" value="1"/>
</dbReference>
<keyword evidence="8 9" id="KW-0539">Nucleus</keyword>
<evidence type="ECO:0000256" key="1">
    <source>
        <dbReference type="ARBA" id="ARBA00010060"/>
    </source>
</evidence>
<feature type="region of interest" description="Disordered" evidence="11">
    <location>
        <begin position="1"/>
        <end position="32"/>
    </location>
</feature>
<feature type="compositionally biased region" description="Acidic residues" evidence="11">
    <location>
        <begin position="420"/>
        <end position="456"/>
    </location>
</feature>
<evidence type="ECO:0000259" key="12">
    <source>
        <dbReference type="SMART" id="SM01287"/>
    </source>
</evidence>
<dbReference type="PRINTS" id="PR00887">
    <property type="entry name" value="SSRCOGNITION"/>
</dbReference>
<feature type="domain" description="Histone chaperone RTT106/FACT complex subunit SPT16-like middle" evidence="12">
    <location>
        <begin position="294"/>
        <end position="380"/>
    </location>
</feature>
<dbReference type="InterPro" id="IPR048993">
    <property type="entry name" value="SSRP1-like_PH1"/>
</dbReference>
<dbReference type="AlphaFoldDB" id="A0A0H5RC47"/>
<evidence type="ECO:0000256" key="4">
    <source>
        <dbReference type="ARBA" id="ARBA00022763"/>
    </source>
</evidence>
<dbReference type="Pfam" id="PF08512">
    <property type="entry name" value="Rttp106-like_middle"/>
    <property type="match status" value="1"/>
</dbReference>
<evidence type="ECO:0000256" key="9">
    <source>
        <dbReference type="RuleBase" id="RU364013"/>
    </source>
</evidence>
<dbReference type="Gene3D" id="2.30.29.150">
    <property type="match status" value="1"/>
</dbReference>
<comment type="similarity">
    <text evidence="1 9">Belongs to the SSRP1 family.</text>
</comment>
<feature type="coiled-coil region" evidence="10">
    <location>
        <begin position="93"/>
        <end position="144"/>
    </location>
</feature>
<proteinExistence type="inferred from homology"/>
<dbReference type="GO" id="GO:0006281">
    <property type="term" value="P:DNA repair"/>
    <property type="evidence" value="ECO:0007669"/>
    <property type="project" value="UniProtKB-KW"/>
</dbReference>
<reference evidence="13" key="1">
    <citation type="submission" date="2015-04" db="EMBL/GenBank/DDBJ databases">
        <title>The genome sequence of the plant pathogenic Rhizarian Plasmodiophora brassicae reveals insights in its biotrophic life cycle and the origin of chitin synthesis.</title>
        <authorList>
            <person name="Schwelm A."/>
            <person name="Fogelqvist J."/>
            <person name="Knaust A."/>
            <person name="Julke S."/>
            <person name="Lilja T."/>
            <person name="Dhandapani V."/>
            <person name="Bonilla-Rosso G."/>
            <person name="Karlsson M."/>
            <person name="Shevchenko A."/>
            <person name="Choi S.R."/>
            <person name="Kim H.G."/>
            <person name="Park J.Y."/>
            <person name="Lim Y.P."/>
            <person name="Ludwig-Muller J."/>
            <person name="Dixelius C."/>
        </authorList>
    </citation>
    <scope>NUCLEOTIDE SEQUENCE</scope>
    <source>
        <tissue evidence="13">Potato root galls</tissue>
    </source>
</reference>